<dbReference type="OMA" id="RWIRDIC"/>
<evidence type="ECO:0000313" key="2">
    <source>
        <dbReference type="EMBL" id="OQU79407.1"/>
    </source>
</evidence>
<reference evidence="2 3" key="1">
    <citation type="journal article" date="2009" name="Nature">
        <title>The Sorghum bicolor genome and the diversification of grasses.</title>
        <authorList>
            <person name="Paterson A.H."/>
            <person name="Bowers J.E."/>
            <person name="Bruggmann R."/>
            <person name="Dubchak I."/>
            <person name="Grimwood J."/>
            <person name="Gundlach H."/>
            <person name="Haberer G."/>
            <person name="Hellsten U."/>
            <person name="Mitros T."/>
            <person name="Poliakov A."/>
            <person name="Schmutz J."/>
            <person name="Spannagl M."/>
            <person name="Tang H."/>
            <person name="Wang X."/>
            <person name="Wicker T."/>
            <person name="Bharti A.K."/>
            <person name="Chapman J."/>
            <person name="Feltus F.A."/>
            <person name="Gowik U."/>
            <person name="Grigoriev I.V."/>
            <person name="Lyons E."/>
            <person name="Maher C.A."/>
            <person name="Martis M."/>
            <person name="Narechania A."/>
            <person name="Otillar R.P."/>
            <person name="Penning B.W."/>
            <person name="Salamov A.A."/>
            <person name="Wang Y."/>
            <person name="Zhang L."/>
            <person name="Carpita N.C."/>
            <person name="Freeling M."/>
            <person name="Gingle A.R."/>
            <person name="Hash C.T."/>
            <person name="Keller B."/>
            <person name="Klein P."/>
            <person name="Kresovich S."/>
            <person name="McCann M.C."/>
            <person name="Ming R."/>
            <person name="Peterson D.G."/>
            <person name="Mehboob-ur-Rahman"/>
            <person name="Ware D."/>
            <person name="Westhoff P."/>
            <person name="Mayer K.F."/>
            <person name="Messing J."/>
            <person name="Rokhsar D.S."/>
        </authorList>
    </citation>
    <scope>NUCLEOTIDE SEQUENCE [LARGE SCALE GENOMIC DNA]</scope>
    <source>
        <strain evidence="3">cv. BTx623</strain>
    </source>
</reference>
<dbReference type="Proteomes" id="UP000000768">
    <property type="component" value="Chromosome 8"/>
</dbReference>
<accession>A0A1Z5R6Q8</accession>
<dbReference type="AlphaFoldDB" id="A0A1Z5R6Q8"/>
<gene>
    <name evidence="2" type="ORF">SORBI_3008G140050</name>
</gene>
<protein>
    <recommendedName>
        <fullName evidence="1">Reverse transcriptase zinc-binding domain-containing protein</fullName>
    </recommendedName>
</protein>
<dbReference type="PANTHER" id="PTHR36617">
    <property type="entry name" value="PROTEIN, PUTATIVE-RELATED"/>
    <property type="match status" value="1"/>
</dbReference>
<dbReference type="InterPro" id="IPR026960">
    <property type="entry name" value="RVT-Znf"/>
</dbReference>
<evidence type="ECO:0000259" key="1">
    <source>
        <dbReference type="Pfam" id="PF13966"/>
    </source>
</evidence>
<evidence type="ECO:0000313" key="3">
    <source>
        <dbReference type="Proteomes" id="UP000000768"/>
    </source>
</evidence>
<keyword evidence="3" id="KW-1185">Reference proteome</keyword>
<dbReference type="Gramene" id="OQU79407">
    <property type="protein sequence ID" value="OQU79407"/>
    <property type="gene ID" value="SORBI_3008G140050"/>
</dbReference>
<feature type="domain" description="Reverse transcriptase zinc-binding" evidence="1">
    <location>
        <begin position="109"/>
        <end position="193"/>
    </location>
</feature>
<proteinExistence type="predicted"/>
<dbReference type="InParanoid" id="A0A1Z5R6Q8"/>
<dbReference type="EMBL" id="CM000767">
    <property type="protein sequence ID" value="OQU79407.1"/>
    <property type="molecule type" value="Genomic_DNA"/>
</dbReference>
<feature type="non-terminal residue" evidence="2">
    <location>
        <position position="1"/>
    </location>
</feature>
<name>A0A1Z5R6Q8_SORBI</name>
<sequence>REVHDRFQDSVRIVLGDGGDALFWLDNWLPAGPIKEFAPALFQAVRPMRRKRTVRDALLDHTWVRDIGGGLSAAALAEYASLWDMLLDVQLDHSTPDRFVWKWSASGVFSCASAYASMFDGTAPLIGAKEIWKTSAPPKVRFFMWLLLHGRLWTAHRRWRHGLQPAATCVLCEQEDESQEHLFVACAITRELWFRILSWAGAQQLAPPPGGSTGVIVWWMDTRLRVPSSRRGAFDSLVLLVSWEVWKERNRRTFDGNCLNLSQLLQRIKDEGEEWIGAGFSKLAAMFVET</sequence>
<dbReference type="Pfam" id="PF13966">
    <property type="entry name" value="zf-RVT"/>
    <property type="match status" value="1"/>
</dbReference>
<reference evidence="3" key="2">
    <citation type="journal article" date="2018" name="Plant J.">
        <title>The Sorghum bicolor reference genome: improved assembly, gene annotations, a transcriptome atlas, and signatures of genome organization.</title>
        <authorList>
            <person name="McCormick R.F."/>
            <person name="Truong S.K."/>
            <person name="Sreedasyam A."/>
            <person name="Jenkins J."/>
            <person name="Shu S."/>
            <person name="Sims D."/>
            <person name="Kennedy M."/>
            <person name="Amirebrahimi M."/>
            <person name="Weers B.D."/>
            <person name="McKinley B."/>
            <person name="Mattison A."/>
            <person name="Morishige D.T."/>
            <person name="Grimwood J."/>
            <person name="Schmutz J."/>
            <person name="Mullet J.E."/>
        </authorList>
    </citation>
    <scope>NUCLEOTIDE SEQUENCE [LARGE SCALE GENOMIC DNA]</scope>
    <source>
        <strain evidence="3">cv. BTx623</strain>
    </source>
</reference>
<organism evidence="2 3">
    <name type="scientific">Sorghum bicolor</name>
    <name type="common">Sorghum</name>
    <name type="synonym">Sorghum vulgare</name>
    <dbReference type="NCBI Taxonomy" id="4558"/>
    <lineage>
        <taxon>Eukaryota</taxon>
        <taxon>Viridiplantae</taxon>
        <taxon>Streptophyta</taxon>
        <taxon>Embryophyta</taxon>
        <taxon>Tracheophyta</taxon>
        <taxon>Spermatophyta</taxon>
        <taxon>Magnoliopsida</taxon>
        <taxon>Liliopsida</taxon>
        <taxon>Poales</taxon>
        <taxon>Poaceae</taxon>
        <taxon>PACMAD clade</taxon>
        <taxon>Panicoideae</taxon>
        <taxon>Andropogonodae</taxon>
        <taxon>Andropogoneae</taxon>
        <taxon>Sorghinae</taxon>
        <taxon>Sorghum</taxon>
    </lineage>
</organism>
<dbReference type="PANTHER" id="PTHR36617:SF17">
    <property type="entry name" value="OS01G0114800 PROTEIN"/>
    <property type="match status" value="1"/>
</dbReference>